<comment type="similarity">
    <text evidence="1 6">Belongs to the transferase hexapeptide repeat family.</text>
</comment>
<protein>
    <recommendedName>
        <fullName evidence="6">Acetyltransferase</fullName>
        <ecNumber evidence="6">2.3.1.-</ecNumber>
    </recommendedName>
</protein>
<dbReference type="InterPro" id="IPR011004">
    <property type="entry name" value="Trimer_LpxA-like_sf"/>
</dbReference>
<reference evidence="8 9" key="1">
    <citation type="submission" date="2019-08" db="EMBL/GenBank/DDBJ databases">
        <title>In-depth cultivation of the pig gut microbiome towards novel bacterial diversity and tailored functional studies.</title>
        <authorList>
            <person name="Wylensek D."/>
            <person name="Hitch T.C.A."/>
            <person name="Clavel T."/>
        </authorList>
    </citation>
    <scope>NUCLEOTIDE SEQUENCE [LARGE SCALE GENOMIC DNA]</scope>
    <source>
        <strain evidence="8 9">Oil-RF-744-WCA-WT-10</strain>
    </source>
</reference>
<dbReference type="Pfam" id="PF00132">
    <property type="entry name" value="Hexapep"/>
    <property type="match status" value="1"/>
</dbReference>
<sequence length="191" mass="21190">MKTQLEIEIEKMMSGQLYDANYNDQLLPLLEATSEKCWEYNHLLRPSQVAEREALLRGLLGKTGKRFKINQPFYCDYGFNIEIGEDFFANFNLVILDEAKVKIGDHVYIAPNCGLYTAGHPLDVDRRNAGMEYSLPITVGNNVWMGAGVHVMPGVTIGDNTVIGAGSIVVHDIPAGVLAVGNPCRPMRKIH</sequence>
<comment type="function">
    <text evidence="5">Acetyltransferase implicated in the O-acetylation of Nod factors.</text>
</comment>
<dbReference type="FunFam" id="2.160.10.10:FF:000025">
    <property type="entry name" value="Hexapeptide-repeat containing-acetyltransferase"/>
    <property type="match status" value="1"/>
</dbReference>
<evidence type="ECO:0000256" key="6">
    <source>
        <dbReference type="RuleBase" id="RU367021"/>
    </source>
</evidence>
<dbReference type="GO" id="GO:0008870">
    <property type="term" value="F:galactoside O-acetyltransferase activity"/>
    <property type="evidence" value="ECO:0007669"/>
    <property type="project" value="TreeGrafter"/>
</dbReference>
<dbReference type="CDD" id="cd03357">
    <property type="entry name" value="LbH_MAT_GAT"/>
    <property type="match status" value="1"/>
</dbReference>
<evidence type="ECO:0000313" key="8">
    <source>
        <dbReference type="EMBL" id="MSS18105.1"/>
    </source>
</evidence>
<gene>
    <name evidence="8" type="ORF">FYJ29_10105</name>
</gene>
<keyword evidence="3" id="KW-0677">Repeat</keyword>
<dbReference type="SMART" id="SM01266">
    <property type="entry name" value="Mac"/>
    <property type="match status" value="1"/>
</dbReference>
<accession>A0A6L5XEB1</accession>
<dbReference type="InterPro" id="IPR001451">
    <property type="entry name" value="Hexapep"/>
</dbReference>
<proteinExistence type="inferred from homology"/>
<dbReference type="SUPFAM" id="SSF51161">
    <property type="entry name" value="Trimeric LpxA-like enzymes"/>
    <property type="match status" value="1"/>
</dbReference>
<dbReference type="EC" id="2.3.1.-" evidence="6"/>
<dbReference type="RefSeq" id="WP_154327049.1">
    <property type="nucleotide sequence ID" value="NZ_CP045696.1"/>
</dbReference>
<dbReference type="PANTHER" id="PTHR43017">
    <property type="entry name" value="GALACTOSIDE O-ACETYLTRANSFERASE"/>
    <property type="match status" value="1"/>
</dbReference>
<keyword evidence="4 6" id="KW-0012">Acyltransferase</keyword>
<evidence type="ECO:0000256" key="3">
    <source>
        <dbReference type="ARBA" id="ARBA00022737"/>
    </source>
</evidence>
<dbReference type="EMBL" id="VULT01000016">
    <property type="protein sequence ID" value="MSS18105.1"/>
    <property type="molecule type" value="Genomic_DNA"/>
</dbReference>
<dbReference type="Pfam" id="PF12464">
    <property type="entry name" value="Mac"/>
    <property type="match status" value="1"/>
</dbReference>
<evidence type="ECO:0000259" key="7">
    <source>
        <dbReference type="SMART" id="SM01266"/>
    </source>
</evidence>
<evidence type="ECO:0000256" key="2">
    <source>
        <dbReference type="ARBA" id="ARBA00022679"/>
    </source>
</evidence>
<dbReference type="PANTHER" id="PTHR43017:SF1">
    <property type="entry name" value="ACETYLTRANSFERASE YJL218W-RELATED"/>
    <property type="match status" value="1"/>
</dbReference>
<evidence type="ECO:0000313" key="9">
    <source>
        <dbReference type="Proteomes" id="UP000483362"/>
    </source>
</evidence>
<dbReference type="InterPro" id="IPR024688">
    <property type="entry name" value="Mac_dom"/>
</dbReference>
<evidence type="ECO:0000256" key="4">
    <source>
        <dbReference type="ARBA" id="ARBA00023315"/>
    </source>
</evidence>
<dbReference type="AlphaFoldDB" id="A0A6L5XEB1"/>
<name>A0A6L5XEB1_9BACT</name>
<dbReference type="Gene3D" id="2.160.10.10">
    <property type="entry name" value="Hexapeptide repeat proteins"/>
    <property type="match status" value="1"/>
</dbReference>
<dbReference type="Proteomes" id="UP000483362">
    <property type="component" value="Unassembled WGS sequence"/>
</dbReference>
<keyword evidence="9" id="KW-1185">Reference proteome</keyword>
<feature type="domain" description="Maltose/galactoside acetyltransferase" evidence="7">
    <location>
        <begin position="9"/>
        <end position="65"/>
    </location>
</feature>
<organism evidence="8 9">
    <name type="scientific">Sodaliphilus pleomorphus</name>
    <dbReference type="NCBI Taxonomy" id="2606626"/>
    <lineage>
        <taxon>Bacteria</taxon>
        <taxon>Pseudomonadati</taxon>
        <taxon>Bacteroidota</taxon>
        <taxon>Bacteroidia</taxon>
        <taxon>Bacteroidales</taxon>
        <taxon>Muribaculaceae</taxon>
        <taxon>Sodaliphilus</taxon>
    </lineage>
</organism>
<evidence type="ECO:0000256" key="5">
    <source>
        <dbReference type="ARBA" id="ARBA00055587"/>
    </source>
</evidence>
<keyword evidence="2 6" id="KW-0808">Transferase</keyword>
<dbReference type="InterPro" id="IPR039369">
    <property type="entry name" value="LacA-like"/>
</dbReference>
<evidence type="ECO:0000256" key="1">
    <source>
        <dbReference type="ARBA" id="ARBA00007274"/>
    </source>
</evidence>
<comment type="caution">
    <text evidence="8">The sequence shown here is derived from an EMBL/GenBank/DDBJ whole genome shotgun (WGS) entry which is preliminary data.</text>
</comment>